<dbReference type="SUPFAM" id="SSF56219">
    <property type="entry name" value="DNase I-like"/>
    <property type="match status" value="1"/>
</dbReference>
<evidence type="ECO:0000259" key="1">
    <source>
        <dbReference type="Pfam" id="PF03372"/>
    </source>
</evidence>
<evidence type="ECO:0008006" key="5">
    <source>
        <dbReference type="Google" id="ProtNLM"/>
    </source>
</evidence>
<dbReference type="InterPro" id="IPR005135">
    <property type="entry name" value="Endo/exonuclease/phosphatase"/>
</dbReference>
<dbReference type="Pfam" id="PF14111">
    <property type="entry name" value="DUF4283"/>
    <property type="match status" value="1"/>
</dbReference>
<evidence type="ECO:0000259" key="2">
    <source>
        <dbReference type="Pfam" id="PF14111"/>
    </source>
</evidence>
<dbReference type="InterPro" id="IPR036691">
    <property type="entry name" value="Endo/exonu/phosph_ase_sf"/>
</dbReference>
<proteinExistence type="predicted"/>
<accession>A0A484L890</accession>
<gene>
    <name evidence="3" type="ORF">CCAM_LOCUS14217</name>
</gene>
<evidence type="ECO:0000313" key="4">
    <source>
        <dbReference type="Proteomes" id="UP000595140"/>
    </source>
</evidence>
<dbReference type="OrthoDB" id="1001388at2759"/>
<dbReference type="Gene3D" id="3.60.10.10">
    <property type="entry name" value="Endonuclease/exonuclease/phosphatase"/>
    <property type="match status" value="1"/>
</dbReference>
<dbReference type="Proteomes" id="UP000595140">
    <property type="component" value="Unassembled WGS sequence"/>
</dbReference>
<dbReference type="EMBL" id="OOIL02001115">
    <property type="protein sequence ID" value="VFQ72441.1"/>
    <property type="molecule type" value="Genomic_DNA"/>
</dbReference>
<dbReference type="Pfam" id="PF03372">
    <property type="entry name" value="Exo_endo_phos"/>
    <property type="match status" value="1"/>
</dbReference>
<dbReference type="PANTHER" id="PTHR33710:SF62">
    <property type="entry name" value="DUF4283 DOMAIN PROTEIN"/>
    <property type="match status" value="1"/>
</dbReference>
<name>A0A484L890_9ASTE</name>
<feature type="domain" description="Endonuclease/exonuclease/phosphatase" evidence="1">
    <location>
        <begin position="282"/>
        <end position="486"/>
    </location>
</feature>
<organism evidence="3 4">
    <name type="scientific">Cuscuta campestris</name>
    <dbReference type="NCBI Taxonomy" id="132261"/>
    <lineage>
        <taxon>Eukaryota</taxon>
        <taxon>Viridiplantae</taxon>
        <taxon>Streptophyta</taxon>
        <taxon>Embryophyta</taxon>
        <taxon>Tracheophyta</taxon>
        <taxon>Spermatophyta</taxon>
        <taxon>Magnoliopsida</taxon>
        <taxon>eudicotyledons</taxon>
        <taxon>Gunneridae</taxon>
        <taxon>Pentapetalae</taxon>
        <taxon>asterids</taxon>
        <taxon>lamiids</taxon>
        <taxon>Solanales</taxon>
        <taxon>Convolvulaceae</taxon>
        <taxon>Cuscuteae</taxon>
        <taxon>Cuscuta</taxon>
        <taxon>Cuscuta subgen. Grammica</taxon>
        <taxon>Cuscuta sect. Cleistogrammica</taxon>
    </lineage>
</organism>
<reference evidence="3 4" key="1">
    <citation type="submission" date="2018-04" db="EMBL/GenBank/DDBJ databases">
        <authorList>
            <person name="Vogel A."/>
        </authorList>
    </citation>
    <scope>NUCLEOTIDE SEQUENCE [LARGE SCALE GENOMIC DNA]</scope>
</reference>
<keyword evidence="4" id="KW-1185">Reference proteome</keyword>
<evidence type="ECO:0000313" key="3">
    <source>
        <dbReference type="EMBL" id="VFQ72441.1"/>
    </source>
</evidence>
<protein>
    <recommendedName>
        <fullName evidence="5">DUF4283 domain-containing protein</fullName>
    </recommendedName>
</protein>
<dbReference type="InterPro" id="IPR025558">
    <property type="entry name" value="DUF4283"/>
</dbReference>
<dbReference type="AlphaFoldDB" id="A0A484L890"/>
<sequence>MEDQSVHSLDAAITNLAISEEEEGLSFALEGGLQIPVDDFRTWTVVGCFLTNKPIKFDIMQQVLASVWRPAMGVRFRQGEGGLFWFYFYHEKDAKRIIEEGPWSFENNMLLCRLVEPGETIKAADLYLLELWVQVHDLPPGYTSPAVLEAVGKFLGQFRRIDVANVSKAYQGFFRVRVAIDVHKPLKRRMKLTKRYGSIHCRMALLSSLEPENYPYDESLKAGGRKPLLTIGEPWIRHVEPIEVRRLVDARSDGEGSKQDEDLAFALVTKRKRGPPGAMSLISWNCRGLGNRRTVQEVAELAAVKKLEFIFLMETKCARSKAEELRLKLGFEGLFYVDNVGLSGGLALLWKEKNSANLISYSRFHVDIAVSLRNLPMWRLTGFYGNPRRDGRQAPWDLLRSLKHKSELPWVVVGDFNDLCATREKKGGNPHPHALISGFNAVLSDCGLFDLGMRGYPFTWERGRGSPNWIEERLDRAVASGSWKELFDRACVFNQHMHRSDHSALFLSLAGPTLHSRERRFRFENAWLKDEGFKEVLISAWGESSEKPFSERLDFCGRRFLQWGGDKFQKFGKRTKELRDLIQKVRGRRDEEGRRFLSKADAELSTLLDQEDVYWR</sequence>
<feature type="domain" description="DUF4283" evidence="2">
    <location>
        <begin position="43"/>
        <end position="112"/>
    </location>
</feature>
<dbReference type="PANTHER" id="PTHR33710">
    <property type="entry name" value="BNAC02G09200D PROTEIN"/>
    <property type="match status" value="1"/>
</dbReference>
<dbReference type="GO" id="GO:0003824">
    <property type="term" value="F:catalytic activity"/>
    <property type="evidence" value="ECO:0007669"/>
    <property type="project" value="InterPro"/>
</dbReference>